<dbReference type="Gene3D" id="3.40.30.120">
    <property type="match status" value="1"/>
</dbReference>
<gene>
    <name evidence="3" type="ORF">GCM10022262_32050</name>
</gene>
<evidence type="ECO:0000259" key="2">
    <source>
        <dbReference type="Pfam" id="PF01494"/>
    </source>
</evidence>
<dbReference type="EMBL" id="BAABBA010000018">
    <property type="protein sequence ID" value="GAA4288845.1"/>
    <property type="molecule type" value="Genomic_DNA"/>
</dbReference>
<evidence type="ECO:0000313" key="3">
    <source>
        <dbReference type="EMBL" id="GAA4288845.1"/>
    </source>
</evidence>
<dbReference type="RefSeq" id="WP_345043320.1">
    <property type="nucleotide sequence ID" value="NZ_BAABBA010000018.1"/>
</dbReference>
<dbReference type="SUPFAM" id="SSF51905">
    <property type="entry name" value="FAD/NAD(P)-binding domain"/>
    <property type="match status" value="1"/>
</dbReference>
<evidence type="ECO:0000256" key="1">
    <source>
        <dbReference type="ARBA" id="ARBA00023002"/>
    </source>
</evidence>
<dbReference type="Gene3D" id="3.30.70.2450">
    <property type="match status" value="1"/>
</dbReference>
<dbReference type="InterPro" id="IPR036188">
    <property type="entry name" value="FAD/NAD-bd_sf"/>
</dbReference>
<accession>A0ABP8EXZ1</accession>
<dbReference type="Pfam" id="PF01494">
    <property type="entry name" value="FAD_binding_3"/>
    <property type="match status" value="1"/>
</dbReference>
<dbReference type="Proteomes" id="UP001499841">
    <property type="component" value="Unassembled WGS sequence"/>
</dbReference>
<evidence type="ECO:0000313" key="4">
    <source>
        <dbReference type="Proteomes" id="UP001499841"/>
    </source>
</evidence>
<protein>
    <submittedName>
        <fullName evidence="3">Bifunctional 3-(3-hydroxy-phenyl)propionate/3-hydroxycinnamic acid hydroxylase</fullName>
    </submittedName>
</protein>
<dbReference type="NCBIfam" id="NF004829">
    <property type="entry name" value="PRK06183.1-3"/>
    <property type="match status" value="1"/>
</dbReference>
<keyword evidence="4" id="KW-1185">Reference proteome</keyword>
<dbReference type="PRINTS" id="PR00420">
    <property type="entry name" value="RNGMNOXGNASE"/>
</dbReference>
<organism evidence="3 4">
    <name type="scientific">Georgenia daeguensis</name>
    <dbReference type="NCBI Taxonomy" id="908355"/>
    <lineage>
        <taxon>Bacteria</taxon>
        <taxon>Bacillati</taxon>
        <taxon>Actinomycetota</taxon>
        <taxon>Actinomycetes</taxon>
        <taxon>Micrococcales</taxon>
        <taxon>Bogoriellaceae</taxon>
        <taxon>Georgenia</taxon>
    </lineage>
</organism>
<sequence>MYDVAVIGYGPVGMVTAALLGQAGHDVVVLERYPGLYNLPRAAIFDDETMRTFARLGISDVMLPKVHVQRNYEWRNADGELLIEHEFAERGKSGWAEWYMMYQPDLEDALDNLCQALPNVEVRTSSRVTALHDDGLRVVLTVENTERPVEARYVIACDGGNSFTRQHLGIEMEDLRFSEPWMVCDFRLKRPVNLPMARQVCNPAQPESIISIGPDHHRFSFMLNSEADFPVESQPERVWARVADFIDEDVAEMIRVATYTFQSRIAHRWREGRVVLAGDSAHQMSPFLGQGMCSGIRDAQNLAFKLDRILAGQSDDGLLDTYQTEREPHVRAIILKGKELGSVQTMRDPVAAAVRDEQFLARRRANHKPDKFVFPGIGPGLLATGATPARGQLMIQGTVTVDDATGRFDERLGYGFQLLVGPDLHSGVTPELLDGAEALGVGVHLLDSGSGVHHGPVETTARVVADTEGAYADWFAANSAAAVLVRPDFYVYGTATTPAELRQLLEDLERGLTATSHSLASAR</sequence>
<dbReference type="Gene3D" id="3.50.50.60">
    <property type="entry name" value="FAD/NAD(P)-binding domain"/>
    <property type="match status" value="1"/>
</dbReference>
<dbReference type="PANTHER" id="PTHR43476">
    <property type="entry name" value="3-(3-HYDROXY-PHENYL)PROPIONATE/3-HYDROXYCINNAMIC ACID HYDROXYLASE"/>
    <property type="match status" value="1"/>
</dbReference>
<name>A0ABP8EXZ1_9MICO</name>
<proteinExistence type="predicted"/>
<keyword evidence="1" id="KW-0560">Oxidoreductase</keyword>
<dbReference type="InterPro" id="IPR050631">
    <property type="entry name" value="PheA/TfdB_FAD_monoxygenase"/>
</dbReference>
<reference evidence="4" key="1">
    <citation type="journal article" date="2019" name="Int. J. Syst. Evol. Microbiol.">
        <title>The Global Catalogue of Microorganisms (GCM) 10K type strain sequencing project: providing services to taxonomists for standard genome sequencing and annotation.</title>
        <authorList>
            <consortium name="The Broad Institute Genomics Platform"/>
            <consortium name="The Broad Institute Genome Sequencing Center for Infectious Disease"/>
            <person name="Wu L."/>
            <person name="Ma J."/>
        </authorList>
    </citation>
    <scope>NUCLEOTIDE SEQUENCE [LARGE SCALE GENOMIC DNA]</scope>
    <source>
        <strain evidence="4">JCM 17459</strain>
    </source>
</reference>
<feature type="domain" description="FAD-binding" evidence="2">
    <location>
        <begin position="2"/>
        <end position="334"/>
    </location>
</feature>
<dbReference type="InterPro" id="IPR002938">
    <property type="entry name" value="FAD-bd"/>
</dbReference>
<dbReference type="PANTHER" id="PTHR43476:SF3">
    <property type="entry name" value="FAD-BINDING MONOOXYGENASE"/>
    <property type="match status" value="1"/>
</dbReference>
<comment type="caution">
    <text evidence="3">The sequence shown here is derived from an EMBL/GenBank/DDBJ whole genome shotgun (WGS) entry which is preliminary data.</text>
</comment>